<feature type="signal peptide" evidence="1">
    <location>
        <begin position="1"/>
        <end position="20"/>
    </location>
</feature>
<name>A0AAJ4MVM5_9BURK</name>
<feature type="domain" description="Ice-binding protein C-terminal" evidence="2">
    <location>
        <begin position="195"/>
        <end position="218"/>
    </location>
</feature>
<proteinExistence type="predicted"/>
<dbReference type="EMBL" id="CP071520">
    <property type="protein sequence ID" value="QSX98069.1"/>
    <property type="molecule type" value="Genomic_DNA"/>
</dbReference>
<reference evidence="3 4" key="1">
    <citation type="submission" date="2021-03" db="EMBL/GenBank/DDBJ databases">
        <title>Draft genome sequence of Janthinobacterium sp. strain PLB02 isolated from infected primmorphs (Lubomirskia baicalensis).</title>
        <authorList>
            <person name="Chernogor L.I."/>
            <person name="Belikov S.I."/>
            <person name="Petrushin I.S."/>
        </authorList>
    </citation>
    <scope>NUCLEOTIDE SEQUENCE [LARGE SCALE GENOMIC DNA]</scope>
    <source>
        <strain evidence="3 4">PLB02</strain>
    </source>
</reference>
<keyword evidence="1" id="KW-0732">Signal</keyword>
<dbReference type="Proteomes" id="UP000662821">
    <property type="component" value="Chromosome"/>
</dbReference>
<evidence type="ECO:0000259" key="2">
    <source>
        <dbReference type="Pfam" id="PF07589"/>
    </source>
</evidence>
<dbReference type="Pfam" id="PF07589">
    <property type="entry name" value="PEP-CTERM"/>
    <property type="match status" value="1"/>
</dbReference>
<accession>A0AAJ4MVM5</accession>
<evidence type="ECO:0000313" key="3">
    <source>
        <dbReference type="EMBL" id="QSX98069.1"/>
    </source>
</evidence>
<feature type="chain" id="PRO_5042528176" evidence="1">
    <location>
        <begin position="21"/>
        <end position="227"/>
    </location>
</feature>
<evidence type="ECO:0000313" key="4">
    <source>
        <dbReference type="Proteomes" id="UP000662821"/>
    </source>
</evidence>
<dbReference type="NCBIfam" id="TIGR02595">
    <property type="entry name" value="PEP_CTERM"/>
    <property type="match status" value="1"/>
</dbReference>
<gene>
    <name evidence="3" type="ORF">J3P46_09215</name>
</gene>
<evidence type="ECO:0000256" key="1">
    <source>
        <dbReference type="SAM" id="SignalP"/>
    </source>
</evidence>
<dbReference type="RefSeq" id="WP_151093485.1">
    <property type="nucleotide sequence ID" value="NZ_CP071520.1"/>
</dbReference>
<protein>
    <submittedName>
        <fullName evidence="3">PEP-CTERM sorting domain-containing protein</fullName>
    </submittedName>
</protein>
<dbReference type="InterPro" id="IPR013424">
    <property type="entry name" value="Ice-binding_C"/>
</dbReference>
<sequence length="227" mass="24314">MNLLKASVIFMALSCASVNAQTIVTYDITNGRAQNAGHWSNNYNGEITPATPGSNWNYNYTGGSGSLNDGVIPNSIESTQFIYAPENPIITLHLSGKTIVSEMNFYSMLYAWNGSAGNLSGATVSFGGQSLYMDSPNWGPRCSSYLCNNRFSFAGTALEGVATDVITISGFKTKVASDPLYSIGEITLNGSLVSPVPEPSTYGMFFVGVVVLVLRARRKHGVKFDMA</sequence>
<organism evidence="3 4">
    <name type="scientific">Janthinobacterium lividum</name>
    <dbReference type="NCBI Taxonomy" id="29581"/>
    <lineage>
        <taxon>Bacteria</taxon>
        <taxon>Pseudomonadati</taxon>
        <taxon>Pseudomonadota</taxon>
        <taxon>Betaproteobacteria</taxon>
        <taxon>Burkholderiales</taxon>
        <taxon>Oxalobacteraceae</taxon>
        <taxon>Janthinobacterium</taxon>
    </lineage>
</organism>
<dbReference type="AlphaFoldDB" id="A0AAJ4MVM5"/>